<feature type="region of interest" description="Disordered" evidence="1">
    <location>
        <begin position="326"/>
        <end position="347"/>
    </location>
</feature>
<organism evidence="5 6">
    <name type="scientific">Biomphalaria glabrata</name>
    <name type="common">Bloodfluke planorb</name>
    <name type="synonym">Freshwater snail</name>
    <dbReference type="NCBI Taxonomy" id="6526"/>
    <lineage>
        <taxon>Eukaryota</taxon>
        <taxon>Metazoa</taxon>
        <taxon>Spiralia</taxon>
        <taxon>Lophotrochozoa</taxon>
        <taxon>Mollusca</taxon>
        <taxon>Gastropoda</taxon>
        <taxon>Heterobranchia</taxon>
        <taxon>Euthyneura</taxon>
        <taxon>Panpulmonata</taxon>
        <taxon>Hygrophila</taxon>
        <taxon>Lymnaeoidea</taxon>
        <taxon>Planorbidae</taxon>
        <taxon>Biomphalaria</taxon>
    </lineage>
</organism>
<dbReference type="InterPro" id="IPR016187">
    <property type="entry name" value="CTDL_fold"/>
</dbReference>
<dbReference type="InterPro" id="IPR016186">
    <property type="entry name" value="C-type_lectin-like/link_sf"/>
</dbReference>
<feature type="signal peptide" evidence="3">
    <location>
        <begin position="1"/>
        <end position="20"/>
    </location>
</feature>
<sequence>MLNTFYFGLLFLTLSSPVLGEDCQEVNSTYRVCADQVTRPNASSLCSSKYGYILLQPRQQSDFDFWRSDLFSSKSYWIGAIRTDVKERFHWENSSIDVPSDYFRSGSNQDARVNYSCVSFEPAYYNAITVSGYALEARQCDIKRGYVCQNPQDAKINMLLNVSTQAINILETTSVTTASESRNISVSETSSYVTTATKSYVNGMLRTSVSVISGSGTTSDVTAVTDSNGNSISVTPPSASIMSVTASYVTVTLLNVNSMPATRTSANSILVTPTSTSSMPVTPTSVHSMSVTSSNANTPLERNTSAVTPATTNQNTITESLTIVSDSRETNASRAGETTIQPLSSHPTETVSSAVSVQPSLQQQFSIYSFPGMPTPSTAPNTTDYAQTSFPLALQTAPQPACLSSCPTTPAYTTDTAATAYAHSTPTSAPYTTKQAVQASTNLNLCSCSCTHEANPTSLSQLSKNEILLDIKNQLHVDVKNASSTIRRLTSAEDKRKSAQILGSFGVIVLVTVFGCIIVLDFTRLVQCDSRSQEIFLKKHTRKKMTKKALK</sequence>
<dbReference type="GeneID" id="106074841"/>
<protein>
    <submittedName>
        <fullName evidence="6">Mucin-2-like</fullName>
    </submittedName>
</protein>
<evidence type="ECO:0000313" key="5">
    <source>
        <dbReference type="Proteomes" id="UP001165740"/>
    </source>
</evidence>
<evidence type="ECO:0000313" key="6">
    <source>
        <dbReference type="RefSeq" id="XP_055860608.1"/>
    </source>
</evidence>
<reference evidence="6" key="1">
    <citation type="submission" date="2025-08" db="UniProtKB">
        <authorList>
            <consortium name="RefSeq"/>
        </authorList>
    </citation>
    <scope>IDENTIFICATION</scope>
</reference>
<dbReference type="Proteomes" id="UP001165740">
    <property type="component" value="Chromosome 11"/>
</dbReference>
<dbReference type="PROSITE" id="PS50041">
    <property type="entry name" value="C_TYPE_LECTIN_2"/>
    <property type="match status" value="1"/>
</dbReference>
<evidence type="ECO:0000259" key="4">
    <source>
        <dbReference type="PROSITE" id="PS50041"/>
    </source>
</evidence>
<feature type="region of interest" description="Disordered" evidence="1">
    <location>
        <begin position="273"/>
        <end position="306"/>
    </location>
</feature>
<keyword evidence="3" id="KW-0732">Signal</keyword>
<dbReference type="SUPFAM" id="SSF56436">
    <property type="entry name" value="C-type lectin-like"/>
    <property type="match status" value="1"/>
</dbReference>
<dbReference type="OMA" id="SCTHEAN"/>
<evidence type="ECO:0000256" key="2">
    <source>
        <dbReference type="SAM" id="Phobius"/>
    </source>
</evidence>
<keyword evidence="2" id="KW-0812">Transmembrane</keyword>
<keyword evidence="2" id="KW-1133">Transmembrane helix</keyword>
<dbReference type="CDD" id="cd00037">
    <property type="entry name" value="CLECT"/>
    <property type="match status" value="1"/>
</dbReference>
<keyword evidence="2" id="KW-0472">Membrane</keyword>
<evidence type="ECO:0000256" key="1">
    <source>
        <dbReference type="SAM" id="MobiDB-lite"/>
    </source>
</evidence>
<feature type="domain" description="C-type lectin" evidence="4">
    <location>
        <begin position="30"/>
        <end position="149"/>
    </location>
</feature>
<feature type="compositionally biased region" description="Polar residues" evidence="1">
    <location>
        <begin position="332"/>
        <end position="347"/>
    </location>
</feature>
<evidence type="ECO:0000256" key="3">
    <source>
        <dbReference type="SAM" id="SignalP"/>
    </source>
</evidence>
<feature type="transmembrane region" description="Helical" evidence="2">
    <location>
        <begin position="501"/>
        <end position="522"/>
    </location>
</feature>
<feature type="chain" id="PRO_5040822990" evidence="3">
    <location>
        <begin position="21"/>
        <end position="551"/>
    </location>
</feature>
<feature type="compositionally biased region" description="Low complexity" evidence="1">
    <location>
        <begin position="273"/>
        <end position="288"/>
    </location>
</feature>
<proteinExistence type="predicted"/>
<feature type="compositionally biased region" description="Polar residues" evidence="1">
    <location>
        <begin position="289"/>
        <end position="306"/>
    </location>
</feature>
<gene>
    <name evidence="6" type="primary">LOC106074841</name>
</gene>
<name>A0A9W2YCX8_BIOGL</name>
<dbReference type="Gene3D" id="3.10.100.10">
    <property type="entry name" value="Mannose-Binding Protein A, subunit A"/>
    <property type="match status" value="1"/>
</dbReference>
<dbReference type="InterPro" id="IPR001304">
    <property type="entry name" value="C-type_lectin-like"/>
</dbReference>
<dbReference type="AlphaFoldDB" id="A0A9W2YCX8"/>
<keyword evidence="5" id="KW-1185">Reference proteome</keyword>
<accession>A0A9W2YCX8</accession>
<dbReference type="OrthoDB" id="6157674at2759"/>
<dbReference type="Pfam" id="PF00059">
    <property type="entry name" value="Lectin_C"/>
    <property type="match status" value="1"/>
</dbReference>
<dbReference type="RefSeq" id="XP_055860608.1">
    <property type="nucleotide sequence ID" value="XM_056004633.1"/>
</dbReference>